<organism evidence="1 2">
    <name type="scientific">Aquimonas voraii</name>
    <dbReference type="NCBI Taxonomy" id="265719"/>
    <lineage>
        <taxon>Bacteria</taxon>
        <taxon>Pseudomonadati</taxon>
        <taxon>Pseudomonadota</taxon>
        <taxon>Gammaproteobacteria</taxon>
        <taxon>Lysobacterales</taxon>
        <taxon>Lysobacteraceae</taxon>
        <taxon>Aquimonas</taxon>
    </lineage>
</organism>
<gene>
    <name evidence="1" type="ORF">SAMN04488509_102460</name>
</gene>
<reference evidence="1 2" key="1">
    <citation type="submission" date="2016-10" db="EMBL/GenBank/DDBJ databases">
        <authorList>
            <person name="de Groot N.N."/>
        </authorList>
    </citation>
    <scope>NUCLEOTIDE SEQUENCE [LARGE SCALE GENOMIC DNA]</scope>
    <source>
        <strain evidence="1 2">DSM 16957</strain>
    </source>
</reference>
<evidence type="ECO:0000313" key="2">
    <source>
        <dbReference type="Proteomes" id="UP000199603"/>
    </source>
</evidence>
<dbReference type="AlphaFoldDB" id="A0A1G6URA1"/>
<accession>A0A1G6URA1</accession>
<evidence type="ECO:0000313" key="1">
    <source>
        <dbReference type="EMBL" id="SDD43960.1"/>
    </source>
</evidence>
<keyword evidence="2" id="KW-1185">Reference proteome</keyword>
<proteinExistence type="predicted"/>
<dbReference type="EMBL" id="FNAG01000002">
    <property type="protein sequence ID" value="SDD43960.1"/>
    <property type="molecule type" value="Genomic_DNA"/>
</dbReference>
<protein>
    <submittedName>
        <fullName evidence="1">Uncharacterized protein</fullName>
    </submittedName>
</protein>
<dbReference type="Proteomes" id="UP000199603">
    <property type="component" value="Unassembled WGS sequence"/>
</dbReference>
<name>A0A1G6URA1_9GAMM</name>
<sequence>MRILTPSGARHFCQNFTSASATSHKEVKKYLAGSRSGRTFSEGSPQFNELRDCMLRDSERLAYHAAATFASTLRSLQASSAPWSCVGLYYTSFFAARSILGMHGGWVDGDKQWLEATNINPGSIEITLRTARHPAIQAKQGSHKAFWSVFYFACRPLHPHAAAQHSFALSPVQSSSTWLIDNRNRINYGSADASKLVDEFQRRYDPTNVAQSLPGDVKVFRNVAISLLALANQFRRAHGLATDAPPVGALNLDEAINNQIRANRDVALDAFSSAELMNFVA</sequence>